<dbReference type="Proteomes" id="UP001516400">
    <property type="component" value="Unassembled WGS sequence"/>
</dbReference>
<evidence type="ECO:0000259" key="1">
    <source>
        <dbReference type="Pfam" id="PF16044"/>
    </source>
</evidence>
<dbReference type="InterPro" id="IPR053921">
    <property type="entry name" value="MKRN2OS-like_C"/>
</dbReference>
<feature type="domain" description="MKRN2 opposite strand protein-like N-terminal" evidence="2">
    <location>
        <begin position="4"/>
        <end position="29"/>
    </location>
</feature>
<dbReference type="Pfam" id="PF22795">
    <property type="entry name" value="DUF4796_N"/>
    <property type="match status" value="1"/>
</dbReference>
<reference evidence="3 4" key="1">
    <citation type="journal article" date="2021" name="BMC Biol.">
        <title>Horizontally acquired antibacterial genes associated with adaptive radiation of ladybird beetles.</title>
        <authorList>
            <person name="Li H.S."/>
            <person name="Tang X.F."/>
            <person name="Huang Y.H."/>
            <person name="Xu Z.Y."/>
            <person name="Chen M.L."/>
            <person name="Du X.Y."/>
            <person name="Qiu B.Y."/>
            <person name="Chen P.T."/>
            <person name="Zhang W."/>
            <person name="Slipinski A."/>
            <person name="Escalona H.E."/>
            <person name="Waterhouse R.M."/>
            <person name="Zwick A."/>
            <person name="Pang H."/>
        </authorList>
    </citation>
    <scope>NUCLEOTIDE SEQUENCE [LARGE SCALE GENOMIC DNA]</scope>
    <source>
        <strain evidence="3">SYSU2018</strain>
    </source>
</reference>
<dbReference type="AlphaFoldDB" id="A0ABD2NX07"/>
<dbReference type="InterPro" id="IPR053922">
    <property type="entry name" value="MKRN2OS-like_N"/>
</dbReference>
<dbReference type="Pfam" id="PF16044">
    <property type="entry name" value="DUF4796_C"/>
    <property type="match status" value="1"/>
</dbReference>
<dbReference type="PANTHER" id="PTHR33963">
    <property type="entry name" value="MKRN2 OPPOSITE STRAND PROTEIN"/>
    <property type="match status" value="1"/>
</dbReference>
<evidence type="ECO:0000259" key="2">
    <source>
        <dbReference type="Pfam" id="PF22795"/>
    </source>
</evidence>
<dbReference type="InterPro" id="IPR042266">
    <property type="entry name" value="PPPDE_sf"/>
</dbReference>
<dbReference type="PANTHER" id="PTHR33963:SF2">
    <property type="entry name" value="MKRN2 OPPOSITE STRAND PROTEIN"/>
    <property type="match status" value="1"/>
</dbReference>
<feature type="domain" description="MKRN2 opposite strand protein-like C-terminal" evidence="1">
    <location>
        <begin position="40"/>
        <end position="193"/>
    </location>
</feature>
<organism evidence="3 4">
    <name type="scientific">Cryptolaemus montrouzieri</name>
    <dbReference type="NCBI Taxonomy" id="559131"/>
    <lineage>
        <taxon>Eukaryota</taxon>
        <taxon>Metazoa</taxon>
        <taxon>Ecdysozoa</taxon>
        <taxon>Arthropoda</taxon>
        <taxon>Hexapoda</taxon>
        <taxon>Insecta</taxon>
        <taxon>Pterygota</taxon>
        <taxon>Neoptera</taxon>
        <taxon>Endopterygota</taxon>
        <taxon>Coleoptera</taxon>
        <taxon>Polyphaga</taxon>
        <taxon>Cucujiformia</taxon>
        <taxon>Coccinelloidea</taxon>
        <taxon>Coccinellidae</taxon>
        <taxon>Scymninae</taxon>
        <taxon>Scymnini</taxon>
        <taxon>Cryptolaemus</taxon>
    </lineage>
</organism>
<feature type="non-terminal residue" evidence="3">
    <location>
        <position position="203"/>
    </location>
</feature>
<gene>
    <name evidence="3" type="ORF">HHI36_006085</name>
</gene>
<protein>
    <recommendedName>
        <fullName evidence="5">MKRN2 opposite strand protein</fullName>
    </recommendedName>
</protein>
<proteinExistence type="predicted"/>
<sequence>MESDILCFKHCGTKIFCFDIPEICPACVQTISTDNLEDVPFRIPHPFIKAVQYPCAIVMKSTQGNLLEDYHNSKDLHIGVTNSKGSVFEFDSEGLVNHKTKEWNQSILIYKATEVWYDHWDLVLEEVRGEIRWRAEEYDEVNNNCYTFVLEFLKKLESDELKGYIGNKEDFSKQFVVPKTNVVRSYITMYRNVKKMDISLITC</sequence>
<evidence type="ECO:0008006" key="5">
    <source>
        <dbReference type="Google" id="ProtNLM"/>
    </source>
</evidence>
<dbReference type="Gene3D" id="3.90.1720.30">
    <property type="entry name" value="PPPDE domains"/>
    <property type="match status" value="1"/>
</dbReference>
<accession>A0ABD2NX07</accession>
<dbReference type="InterPro" id="IPR032016">
    <property type="entry name" value="MKRN2OS-like"/>
</dbReference>
<name>A0ABD2NX07_9CUCU</name>
<evidence type="ECO:0000313" key="4">
    <source>
        <dbReference type="Proteomes" id="UP001516400"/>
    </source>
</evidence>
<dbReference type="EMBL" id="JABFTP020000144">
    <property type="protein sequence ID" value="KAL3282927.1"/>
    <property type="molecule type" value="Genomic_DNA"/>
</dbReference>
<keyword evidence="4" id="KW-1185">Reference proteome</keyword>
<comment type="caution">
    <text evidence="3">The sequence shown here is derived from an EMBL/GenBank/DDBJ whole genome shotgun (WGS) entry which is preliminary data.</text>
</comment>
<evidence type="ECO:0000313" key="3">
    <source>
        <dbReference type="EMBL" id="KAL3282927.1"/>
    </source>
</evidence>